<feature type="compositionally biased region" description="Polar residues" evidence="1">
    <location>
        <begin position="54"/>
        <end position="68"/>
    </location>
</feature>
<gene>
    <name evidence="2" type="ORF">BDQ12DRAFT_692269</name>
</gene>
<dbReference type="STRING" id="68775.A0A5C3LIB0"/>
<evidence type="ECO:0000256" key="1">
    <source>
        <dbReference type="SAM" id="MobiDB-lite"/>
    </source>
</evidence>
<feature type="region of interest" description="Disordered" evidence="1">
    <location>
        <begin position="1"/>
        <end position="68"/>
    </location>
</feature>
<accession>A0A5C3LIB0</accession>
<organism evidence="2 3">
    <name type="scientific">Crucibulum laeve</name>
    <dbReference type="NCBI Taxonomy" id="68775"/>
    <lineage>
        <taxon>Eukaryota</taxon>
        <taxon>Fungi</taxon>
        <taxon>Dikarya</taxon>
        <taxon>Basidiomycota</taxon>
        <taxon>Agaricomycotina</taxon>
        <taxon>Agaricomycetes</taxon>
        <taxon>Agaricomycetidae</taxon>
        <taxon>Agaricales</taxon>
        <taxon>Agaricineae</taxon>
        <taxon>Nidulariaceae</taxon>
        <taxon>Crucibulum</taxon>
    </lineage>
</organism>
<dbReference type="EMBL" id="ML213669">
    <property type="protein sequence ID" value="TFK32587.1"/>
    <property type="molecule type" value="Genomic_DNA"/>
</dbReference>
<evidence type="ECO:0000313" key="2">
    <source>
        <dbReference type="EMBL" id="TFK32587.1"/>
    </source>
</evidence>
<feature type="compositionally biased region" description="Polar residues" evidence="1">
    <location>
        <begin position="10"/>
        <end position="22"/>
    </location>
</feature>
<dbReference type="Proteomes" id="UP000308652">
    <property type="component" value="Unassembled WGS sequence"/>
</dbReference>
<protein>
    <submittedName>
        <fullName evidence="2">Uncharacterized protein</fullName>
    </submittedName>
</protein>
<keyword evidence="3" id="KW-1185">Reference proteome</keyword>
<dbReference type="OrthoDB" id="245563at2759"/>
<evidence type="ECO:0000313" key="3">
    <source>
        <dbReference type="Proteomes" id="UP000308652"/>
    </source>
</evidence>
<sequence>MLSLLDTPKEPSTTPSSQSKHATSPHPKHPYGLAKGHGKKTHGPAKMFMGAPESQPQDSSAPTTASVTQPPSKRFVLLLSIQNYDLFKNIHGHQIAAIRSRVNVKTAVTPQQAISHFASPDLAGIYLTDPGVIYHAQIMNQLEQYVKTGGLLVVGGIFSSFIRMDDIDKFFATFGLPWKRGSYQRSTFYRNDHHDTVRKNPSLASNFTMKALHVKSLPVTAAMYTVEEEESSDESMFGEGEFFGRGKAEMKEFKAPVARTHVGDGYFGYIGDVNGEKEATNIVLSMLNLLDPPPPPPKPTSRKFIMILSFESAQNMEQHYSSFFTSLKSKVEVLHGLSNERVVDLLKSSDLVGIFVMSTSIMNDENAYLLSKLVEYSKGGGTLVFGGPFSSDITIYQMRPFFMDGWGLPWDMVCGTSKEVAANPNNELIKRNHSLLLKLYTKSLFITGMTPVSAVYTVRPPSHISSSVQLAPEAPIVYATVENGHIGFIGNFNLDKKETEIVLAMFQLLK</sequence>
<proteinExistence type="predicted"/>
<reference evidence="2 3" key="1">
    <citation type="journal article" date="2019" name="Nat. Ecol. Evol.">
        <title>Megaphylogeny resolves global patterns of mushroom evolution.</title>
        <authorList>
            <person name="Varga T."/>
            <person name="Krizsan K."/>
            <person name="Foldi C."/>
            <person name="Dima B."/>
            <person name="Sanchez-Garcia M."/>
            <person name="Sanchez-Ramirez S."/>
            <person name="Szollosi G.J."/>
            <person name="Szarkandi J.G."/>
            <person name="Papp V."/>
            <person name="Albert L."/>
            <person name="Andreopoulos W."/>
            <person name="Angelini C."/>
            <person name="Antonin V."/>
            <person name="Barry K.W."/>
            <person name="Bougher N.L."/>
            <person name="Buchanan P."/>
            <person name="Buyck B."/>
            <person name="Bense V."/>
            <person name="Catcheside P."/>
            <person name="Chovatia M."/>
            <person name="Cooper J."/>
            <person name="Damon W."/>
            <person name="Desjardin D."/>
            <person name="Finy P."/>
            <person name="Geml J."/>
            <person name="Haridas S."/>
            <person name="Hughes K."/>
            <person name="Justo A."/>
            <person name="Karasinski D."/>
            <person name="Kautmanova I."/>
            <person name="Kiss B."/>
            <person name="Kocsube S."/>
            <person name="Kotiranta H."/>
            <person name="LaButti K.M."/>
            <person name="Lechner B.E."/>
            <person name="Liimatainen K."/>
            <person name="Lipzen A."/>
            <person name="Lukacs Z."/>
            <person name="Mihaltcheva S."/>
            <person name="Morgado L.N."/>
            <person name="Niskanen T."/>
            <person name="Noordeloos M.E."/>
            <person name="Ohm R.A."/>
            <person name="Ortiz-Santana B."/>
            <person name="Ovrebo C."/>
            <person name="Racz N."/>
            <person name="Riley R."/>
            <person name="Savchenko A."/>
            <person name="Shiryaev A."/>
            <person name="Soop K."/>
            <person name="Spirin V."/>
            <person name="Szebenyi C."/>
            <person name="Tomsovsky M."/>
            <person name="Tulloss R.E."/>
            <person name="Uehling J."/>
            <person name="Grigoriev I.V."/>
            <person name="Vagvolgyi C."/>
            <person name="Papp T."/>
            <person name="Martin F.M."/>
            <person name="Miettinen O."/>
            <person name="Hibbett D.S."/>
            <person name="Nagy L.G."/>
        </authorList>
    </citation>
    <scope>NUCLEOTIDE SEQUENCE [LARGE SCALE GENOMIC DNA]</scope>
    <source>
        <strain evidence="2 3">CBS 166.37</strain>
    </source>
</reference>
<dbReference type="AlphaFoldDB" id="A0A5C3LIB0"/>
<name>A0A5C3LIB0_9AGAR</name>